<sequence>MGESSSSQSFFKKHYEGLKDFWTERFSFLENYARFVQREKPLPSWSDSDVEEFIASDPVHGPTLKTTREAVNFGLSGSVIGAVSTAGVAWKYSRSLHGAGLSFLAGGVFGWTFGQEVANHWLQLYRLDTAAAQVKFMEWWEKKSEGQS</sequence>
<proteinExistence type="predicted"/>
<reference evidence="1 2" key="1">
    <citation type="submission" date="2024-01" db="EMBL/GenBank/DDBJ databases">
        <title>A telomere-to-telomere, gap-free genome of sweet tea (Lithocarpus litseifolius).</title>
        <authorList>
            <person name="Zhou J."/>
        </authorList>
    </citation>
    <scope>NUCLEOTIDE SEQUENCE [LARGE SCALE GENOMIC DNA]</scope>
    <source>
        <strain evidence="1">Zhou-2022a</strain>
        <tissue evidence="1">Leaf</tissue>
    </source>
</reference>
<dbReference type="GO" id="GO:0045273">
    <property type="term" value="C:respiratory chain complex II (succinate dehydrogenase)"/>
    <property type="evidence" value="ECO:0007669"/>
    <property type="project" value="InterPro"/>
</dbReference>
<evidence type="ECO:0000313" key="2">
    <source>
        <dbReference type="Proteomes" id="UP001459277"/>
    </source>
</evidence>
<evidence type="ECO:0008006" key="3">
    <source>
        <dbReference type="Google" id="ProtNLM"/>
    </source>
</evidence>
<keyword evidence="2" id="KW-1185">Reference proteome</keyword>
<evidence type="ECO:0000313" key="1">
    <source>
        <dbReference type="EMBL" id="KAL0016391.1"/>
    </source>
</evidence>
<dbReference type="Proteomes" id="UP001459277">
    <property type="component" value="Unassembled WGS sequence"/>
</dbReference>
<comment type="caution">
    <text evidence="1">The sequence shown here is derived from an EMBL/GenBank/DDBJ whole genome shotgun (WGS) entry which is preliminary data.</text>
</comment>
<gene>
    <name evidence="1" type="ORF">SO802_003460</name>
</gene>
<organism evidence="1 2">
    <name type="scientific">Lithocarpus litseifolius</name>
    <dbReference type="NCBI Taxonomy" id="425828"/>
    <lineage>
        <taxon>Eukaryota</taxon>
        <taxon>Viridiplantae</taxon>
        <taxon>Streptophyta</taxon>
        <taxon>Embryophyta</taxon>
        <taxon>Tracheophyta</taxon>
        <taxon>Spermatophyta</taxon>
        <taxon>Magnoliopsida</taxon>
        <taxon>eudicotyledons</taxon>
        <taxon>Gunneridae</taxon>
        <taxon>Pentapetalae</taxon>
        <taxon>rosids</taxon>
        <taxon>fabids</taxon>
        <taxon>Fagales</taxon>
        <taxon>Fagaceae</taxon>
        <taxon>Lithocarpus</taxon>
    </lineage>
</organism>
<dbReference type="AlphaFoldDB" id="A0AAW2E131"/>
<accession>A0AAW2E131</accession>
<dbReference type="PANTHER" id="PTHR36708:SF1">
    <property type="entry name" value="SUCCINATE DEHYDROGENASE SUBUNIT 6, MITOCHONDRIAL"/>
    <property type="match status" value="1"/>
</dbReference>
<dbReference type="PANTHER" id="PTHR36708">
    <property type="entry name" value="SUCCINATE DEHYDROGENASE SUBUNIT 6, MITOCHONDRIAL"/>
    <property type="match status" value="1"/>
</dbReference>
<protein>
    <recommendedName>
        <fullName evidence="3">Succinate dehydrogenase subunit 6, mitochondrial</fullName>
    </recommendedName>
</protein>
<dbReference type="EMBL" id="JAZDWU010000001">
    <property type="protein sequence ID" value="KAL0016391.1"/>
    <property type="molecule type" value="Genomic_DNA"/>
</dbReference>
<name>A0AAW2E131_9ROSI</name>
<dbReference type="InterPro" id="IPR034574">
    <property type="entry name" value="SDH6"/>
</dbReference>